<evidence type="ECO:0000313" key="2">
    <source>
        <dbReference type="EMBL" id="AII17198.1"/>
    </source>
</evidence>
<reference evidence="2 3" key="1">
    <citation type="journal article" date="2014" name="Virology">
        <title>Genome of brown tide virus (AaV), the little giant of the Megaviridae, elucidates NCLDV genome expansion and host-virus coevolution.</title>
        <authorList>
            <person name="Moniruzzaman M."/>
            <person name="LeCleir G.R."/>
            <person name="Brown C.M."/>
            <person name="Gobler C.J."/>
            <person name="Bidle K.D."/>
            <person name="Wilson W.H."/>
            <person name="Wilhelm S.W."/>
        </authorList>
    </citation>
    <scope>NUCLEOTIDE SEQUENCE [LARGE SCALE GENOMIC DNA]</scope>
    <source>
        <strain evidence="2">BtV-01</strain>
    </source>
</reference>
<dbReference type="Proteomes" id="UP000028667">
    <property type="component" value="Segment"/>
</dbReference>
<dbReference type="GeneID" id="20041669"/>
<dbReference type="SUPFAM" id="SSF46565">
    <property type="entry name" value="Chaperone J-domain"/>
    <property type="match status" value="1"/>
</dbReference>
<dbReference type="InterPro" id="IPR001623">
    <property type="entry name" value="DnaJ_domain"/>
</dbReference>
<accession>A0A076FMP5</accession>
<protein>
    <submittedName>
        <fullName evidence="2">Putative heat shock protein 40</fullName>
    </submittedName>
</protein>
<organism evidence="2 3">
    <name type="scientific">Aureococcus anophagefferens virus</name>
    <dbReference type="NCBI Taxonomy" id="1474867"/>
    <lineage>
        <taxon>Viruses</taxon>
        <taxon>Varidnaviria</taxon>
        <taxon>Bamfordvirae</taxon>
        <taxon>Nucleocytoviricota</taxon>
        <taxon>Megaviricetes</taxon>
        <taxon>Imitervirales</taxon>
        <taxon>Schizomimiviridae</taxon>
        <taxon>Kratosvirus</taxon>
        <taxon>Kratosvirus quantuckense</taxon>
    </lineage>
</organism>
<feature type="domain" description="J" evidence="1">
    <location>
        <begin position="3"/>
        <end position="85"/>
    </location>
</feature>
<name>A0A076FMP5_9VIRU</name>
<dbReference type="CDD" id="cd06257">
    <property type="entry name" value="DnaJ"/>
    <property type="match status" value="1"/>
</dbReference>
<dbReference type="PROSITE" id="PS50076">
    <property type="entry name" value="DNAJ_2"/>
    <property type="match status" value="1"/>
</dbReference>
<sequence>MEAELELFGLNYENFDIKSLKRAYYDLALIIHPDRNTCINKEDANNEMNYVTESYKKLKSILEKRDFENEIVNSKDLKENYNESLDTFQSIFYETQEDMFKERNWQNKEFTTDDLVINTNDGFSNEIASEYRNDNFKVSYSPFINKEEKIESFKTSEEIVLIENIGTMMINDVKDNYPEQSFLNPNLTERLPNEIVEKFENDENIEDLLEKKLTERDSVFV</sequence>
<dbReference type="RefSeq" id="YP_009052381.1">
    <property type="nucleotide sequence ID" value="NC_024697.1"/>
</dbReference>
<proteinExistence type="predicted"/>
<dbReference type="Gene3D" id="1.10.287.110">
    <property type="entry name" value="DnaJ domain"/>
    <property type="match status" value="1"/>
</dbReference>
<keyword evidence="2" id="KW-0346">Stress response</keyword>
<evidence type="ECO:0000313" key="3">
    <source>
        <dbReference type="Proteomes" id="UP000028667"/>
    </source>
</evidence>
<dbReference type="EMBL" id="KJ645900">
    <property type="protein sequence ID" value="AII17198.1"/>
    <property type="molecule type" value="Genomic_DNA"/>
</dbReference>
<keyword evidence="3" id="KW-1185">Reference proteome</keyword>
<dbReference type="InterPro" id="IPR036869">
    <property type="entry name" value="J_dom_sf"/>
</dbReference>
<gene>
    <name evidence="2" type="ORF">AaV_307</name>
</gene>
<dbReference type="KEGG" id="vg:20041669"/>
<evidence type="ECO:0000259" key="1">
    <source>
        <dbReference type="PROSITE" id="PS50076"/>
    </source>
</evidence>